<protein>
    <submittedName>
        <fullName evidence="1">Acid protease</fullName>
    </submittedName>
</protein>
<dbReference type="EMBL" id="MU275839">
    <property type="protein sequence ID" value="KAI0053640.1"/>
    <property type="molecule type" value="Genomic_DNA"/>
</dbReference>
<name>A0ACB8SCL9_9AGAM</name>
<proteinExistence type="predicted"/>
<sequence length="513" mass="54683">MSVDSTVNDMIYIANITLGGTEYRVQLDTGSSDLWIKGPSSPLPNAEQSSITYNLTYGIGWAYGHVSYATAEFAGINVTKQAFLDVASAQNPALTYGTSGILGLGFTSLSTIDALVNQTSQATGRSLLYNLFADNPSEPNYIAFSLQRSNDPEAEVEGTFLVGETDPQYAAVNDTTPIPTFPLVNPNRWNILLDAVIVGSTVVPVTSVVPNAPTNKAVVLLDSGTSYSYAPSDVCQAIYGNIPGAAYDSALGQWSVPCNAEIDVALQFNGQVFPLHPLDVVPTSLTDTKSCVGSFVPQDISNVGAGNFDWIVGDNFLRSVYSVYDFGDFDSSGNMGNPYIKLLPLVDPNEASADFASVRGSVARDNITYNAANSTGSGRTTVSLSDDITDTLNKVSIYFPALIAVMAFNGFVVLLLAGIAIFWLCRRQGGMSLPRTRRTKGRTTPMPLPLESILVNGRDSVHSGGSPRHQYEPVSMALTDDTFVPPSPAFHGYSDGGTLKAGRQLIDRPKSVA</sequence>
<evidence type="ECO:0000313" key="2">
    <source>
        <dbReference type="Proteomes" id="UP000814033"/>
    </source>
</evidence>
<keyword evidence="2" id="KW-1185">Reference proteome</keyword>
<evidence type="ECO:0000313" key="1">
    <source>
        <dbReference type="EMBL" id="KAI0053640.1"/>
    </source>
</evidence>
<reference evidence="1" key="2">
    <citation type="journal article" date="2022" name="New Phytol.">
        <title>Evolutionary transition to the ectomycorrhizal habit in the genomes of a hyperdiverse lineage of mushroom-forming fungi.</title>
        <authorList>
            <person name="Looney B."/>
            <person name="Miyauchi S."/>
            <person name="Morin E."/>
            <person name="Drula E."/>
            <person name="Courty P.E."/>
            <person name="Kohler A."/>
            <person name="Kuo A."/>
            <person name="LaButti K."/>
            <person name="Pangilinan J."/>
            <person name="Lipzen A."/>
            <person name="Riley R."/>
            <person name="Andreopoulos W."/>
            <person name="He G."/>
            <person name="Johnson J."/>
            <person name="Nolan M."/>
            <person name="Tritt A."/>
            <person name="Barry K.W."/>
            <person name="Grigoriev I.V."/>
            <person name="Nagy L.G."/>
            <person name="Hibbett D."/>
            <person name="Henrissat B."/>
            <person name="Matheny P.B."/>
            <person name="Labbe J."/>
            <person name="Martin F.M."/>
        </authorList>
    </citation>
    <scope>NUCLEOTIDE SEQUENCE</scope>
    <source>
        <strain evidence="1">FP105234-sp</strain>
    </source>
</reference>
<organism evidence="1 2">
    <name type="scientific">Auriscalpium vulgare</name>
    <dbReference type="NCBI Taxonomy" id="40419"/>
    <lineage>
        <taxon>Eukaryota</taxon>
        <taxon>Fungi</taxon>
        <taxon>Dikarya</taxon>
        <taxon>Basidiomycota</taxon>
        <taxon>Agaricomycotina</taxon>
        <taxon>Agaricomycetes</taxon>
        <taxon>Russulales</taxon>
        <taxon>Auriscalpiaceae</taxon>
        <taxon>Auriscalpium</taxon>
    </lineage>
</organism>
<reference evidence="1" key="1">
    <citation type="submission" date="2021-02" db="EMBL/GenBank/DDBJ databases">
        <authorList>
            <consortium name="DOE Joint Genome Institute"/>
            <person name="Ahrendt S."/>
            <person name="Looney B.P."/>
            <person name="Miyauchi S."/>
            <person name="Morin E."/>
            <person name="Drula E."/>
            <person name="Courty P.E."/>
            <person name="Chicoki N."/>
            <person name="Fauchery L."/>
            <person name="Kohler A."/>
            <person name="Kuo A."/>
            <person name="Labutti K."/>
            <person name="Pangilinan J."/>
            <person name="Lipzen A."/>
            <person name="Riley R."/>
            <person name="Andreopoulos W."/>
            <person name="He G."/>
            <person name="Johnson J."/>
            <person name="Barry K.W."/>
            <person name="Grigoriev I.V."/>
            <person name="Nagy L."/>
            <person name="Hibbett D."/>
            <person name="Henrissat B."/>
            <person name="Matheny P.B."/>
            <person name="Labbe J."/>
            <person name="Martin F."/>
        </authorList>
    </citation>
    <scope>NUCLEOTIDE SEQUENCE</scope>
    <source>
        <strain evidence="1">FP105234-sp</strain>
    </source>
</reference>
<comment type="caution">
    <text evidence="1">The sequence shown here is derived from an EMBL/GenBank/DDBJ whole genome shotgun (WGS) entry which is preliminary data.</text>
</comment>
<dbReference type="Proteomes" id="UP000814033">
    <property type="component" value="Unassembled WGS sequence"/>
</dbReference>
<gene>
    <name evidence="1" type="ORF">FA95DRAFT_1481283</name>
</gene>
<keyword evidence="1" id="KW-0378">Hydrolase</keyword>
<accession>A0ACB8SCL9</accession>
<keyword evidence="1" id="KW-0645">Protease</keyword>